<name>A0AAU7CG80_9BACT</name>
<feature type="region of interest" description="Disordered" evidence="1">
    <location>
        <begin position="22"/>
        <end position="50"/>
    </location>
</feature>
<evidence type="ECO:0000313" key="2">
    <source>
        <dbReference type="EMBL" id="XBH04251.1"/>
    </source>
</evidence>
<gene>
    <name evidence="2" type="ORF">V5E97_39055</name>
</gene>
<proteinExistence type="predicted"/>
<accession>A0AAU7CG80</accession>
<evidence type="ECO:0000256" key="1">
    <source>
        <dbReference type="SAM" id="MobiDB-lite"/>
    </source>
</evidence>
<protein>
    <submittedName>
        <fullName evidence="2">Uncharacterized protein</fullName>
    </submittedName>
</protein>
<organism evidence="2">
    <name type="scientific">Singulisphaera sp. Ch08</name>
    <dbReference type="NCBI Taxonomy" id="3120278"/>
    <lineage>
        <taxon>Bacteria</taxon>
        <taxon>Pseudomonadati</taxon>
        <taxon>Planctomycetota</taxon>
        <taxon>Planctomycetia</taxon>
        <taxon>Isosphaerales</taxon>
        <taxon>Isosphaeraceae</taxon>
        <taxon>Singulisphaera</taxon>
    </lineage>
</organism>
<dbReference type="RefSeq" id="WP_406697002.1">
    <property type="nucleotide sequence ID" value="NZ_CP155447.1"/>
</dbReference>
<reference evidence="2" key="1">
    <citation type="submission" date="2024-05" db="EMBL/GenBank/DDBJ databases">
        <title>Planctomycetes of the genus Singulisphaera possess chitinolytic capabilities.</title>
        <authorList>
            <person name="Ivanova A."/>
        </authorList>
    </citation>
    <scope>NUCLEOTIDE SEQUENCE</scope>
    <source>
        <strain evidence="2">Ch08T</strain>
    </source>
</reference>
<dbReference type="AlphaFoldDB" id="A0AAU7CG80"/>
<dbReference type="EMBL" id="CP155447">
    <property type="protein sequence ID" value="XBH04251.1"/>
    <property type="molecule type" value="Genomic_DNA"/>
</dbReference>
<sequence>MAYFLACWADNIGRASFPARTGVRGDSSDVARASPTLPDRELRGGSPAMNDVTRILGGRTMGVEFPSVEAVFTEALEIAAPAERSAYLDRACGGDPSLRRQVELLLDAHDRAGGGLESPAATPIVILGLTSRTEGPGAAVGP</sequence>